<accession>A0A1N6NBX1</accession>
<feature type="region of interest" description="Disordered" evidence="1">
    <location>
        <begin position="89"/>
        <end position="109"/>
    </location>
</feature>
<evidence type="ECO:0000256" key="1">
    <source>
        <dbReference type="SAM" id="MobiDB-lite"/>
    </source>
</evidence>
<evidence type="ECO:0000313" key="3">
    <source>
        <dbReference type="Proteomes" id="UP000186235"/>
    </source>
</evidence>
<reference evidence="3" key="1">
    <citation type="submission" date="2017-01" db="EMBL/GenBank/DDBJ databases">
        <authorList>
            <person name="Varghese N."/>
            <person name="Submissions S."/>
        </authorList>
    </citation>
    <scope>NUCLEOTIDE SEQUENCE [LARGE SCALE GENOMIC DNA]</scope>
    <source>
        <strain evidence="3">3bp</strain>
    </source>
</reference>
<gene>
    <name evidence="2" type="ORF">SAMN05518682_0354</name>
</gene>
<proteinExistence type="predicted"/>
<dbReference type="RefSeq" id="WP_076403485.1">
    <property type="nucleotide sequence ID" value="NZ_FTMI01000001.1"/>
</dbReference>
<dbReference type="InterPro" id="IPR046193">
    <property type="entry name" value="DUF6221"/>
</dbReference>
<sequence>MSGLVEFLQEQFVSEEWLARDERGRITPPPRPKGGFYPAPLPSPFQYVFNPARVEADCTMRRTLLRLVESDELSREAVLRALGEVYRSHPDFDPSWLKAAGHPGPGLHP</sequence>
<dbReference type="Proteomes" id="UP000186235">
    <property type="component" value="Unassembled WGS sequence"/>
</dbReference>
<dbReference type="EMBL" id="FTMI01000001">
    <property type="protein sequence ID" value="SIP89584.1"/>
    <property type="molecule type" value="Genomic_DNA"/>
</dbReference>
<name>A0A1N6NBX1_9MICO</name>
<dbReference type="AlphaFoldDB" id="A0A1N6NBX1"/>
<dbReference type="Pfam" id="PF19730">
    <property type="entry name" value="DUF6221"/>
    <property type="match status" value="1"/>
</dbReference>
<keyword evidence="3" id="KW-1185">Reference proteome</keyword>
<protein>
    <submittedName>
        <fullName evidence="2">Uncharacterized protein</fullName>
    </submittedName>
</protein>
<organism evidence="2 3">
    <name type="scientific">Cellulosimicrobium aquatile</name>
    <dbReference type="NCBI Taxonomy" id="1612203"/>
    <lineage>
        <taxon>Bacteria</taxon>
        <taxon>Bacillati</taxon>
        <taxon>Actinomycetota</taxon>
        <taxon>Actinomycetes</taxon>
        <taxon>Micrococcales</taxon>
        <taxon>Promicromonosporaceae</taxon>
        <taxon>Cellulosimicrobium</taxon>
    </lineage>
</organism>
<evidence type="ECO:0000313" key="2">
    <source>
        <dbReference type="EMBL" id="SIP89584.1"/>
    </source>
</evidence>